<organism evidence="5 6">
    <name type="scientific">Galemys pyrenaicus</name>
    <name type="common">Iberian desman</name>
    <name type="synonym">Pyrenean desman</name>
    <dbReference type="NCBI Taxonomy" id="202257"/>
    <lineage>
        <taxon>Eukaryota</taxon>
        <taxon>Metazoa</taxon>
        <taxon>Chordata</taxon>
        <taxon>Craniata</taxon>
        <taxon>Vertebrata</taxon>
        <taxon>Euteleostomi</taxon>
        <taxon>Mammalia</taxon>
        <taxon>Eutheria</taxon>
        <taxon>Laurasiatheria</taxon>
        <taxon>Eulipotyphla</taxon>
        <taxon>Talpidae</taxon>
        <taxon>Galemys</taxon>
    </lineage>
</organism>
<reference evidence="5" key="1">
    <citation type="journal article" date="2021" name="Evol. Appl.">
        <title>The genome of the Pyrenean desman and the effects of bottlenecks and inbreeding on the genomic landscape of an endangered species.</title>
        <authorList>
            <person name="Escoda L."/>
            <person name="Castresana J."/>
        </authorList>
    </citation>
    <scope>NUCLEOTIDE SEQUENCE</scope>
    <source>
        <strain evidence="5">IBE-C5619</strain>
    </source>
</reference>
<proteinExistence type="predicted"/>
<dbReference type="OrthoDB" id="660555at2759"/>
<gene>
    <name evidence="5" type="ORF">J0S82_020909</name>
</gene>
<dbReference type="PANTHER" id="PTHR47544">
    <property type="entry name" value="RHO GUANINE NUCLEOTIDE EXCHANGE FACTOR 4"/>
    <property type="match status" value="1"/>
</dbReference>
<feature type="non-terminal residue" evidence="5">
    <location>
        <position position="133"/>
    </location>
</feature>
<feature type="non-terminal residue" evidence="5">
    <location>
        <position position="1"/>
    </location>
</feature>
<comment type="caution">
    <text evidence="5">The sequence shown here is derived from an EMBL/GenBank/DDBJ whole genome shotgun (WGS) entry which is preliminary data.</text>
</comment>
<dbReference type="GO" id="GO:0005085">
    <property type="term" value="F:guanyl-nucleotide exchange factor activity"/>
    <property type="evidence" value="ECO:0007669"/>
    <property type="project" value="UniProtKB-KW"/>
</dbReference>
<dbReference type="PANTHER" id="PTHR47544:SF2">
    <property type="entry name" value="RHO GUANINE NUCLEOTIDE EXCHANGE FACTOR 4"/>
    <property type="match status" value="1"/>
</dbReference>
<dbReference type="GO" id="GO:0005737">
    <property type="term" value="C:cytoplasm"/>
    <property type="evidence" value="ECO:0007669"/>
    <property type="project" value="UniProtKB-SubCell"/>
</dbReference>
<keyword evidence="6" id="KW-1185">Reference proteome</keyword>
<evidence type="ECO:0000256" key="3">
    <source>
        <dbReference type="ARBA" id="ARBA00022658"/>
    </source>
</evidence>
<accession>A0A8J6A7N3</accession>
<evidence type="ECO:0000256" key="1">
    <source>
        <dbReference type="ARBA" id="ARBA00004496"/>
    </source>
</evidence>
<dbReference type="EMBL" id="JAGFMF010011774">
    <property type="protein sequence ID" value="KAG8513165.1"/>
    <property type="molecule type" value="Genomic_DNA"/>
</dbReference>
<evidence type="ECO:0000256" key="4">
    <source>
        <dbReference type="SAM" id="MobiDB-lite"/>
    </source>
</evidence>
<protein>
    <submittedName>
        <fullName evidence="5">Rho guanine nucleotide exchange factor 4</fullName>
    </submittedName>
</protein>
<evidence type="ECO:0000313" key="5">
    <source>
        <dbReference type="EMBL" id="KAG8513165.1"/>
    </source>
</evidence>
<dbReference type="AlphaFoldDB" id="A0A8J6A7N3"/>
<sequence>NHMSWEEPGKKPSRSHSQKAFHTNMVTQILPSVSIEDVPGAVPLQPRCVLPHSHTSLDDLWLEMTQRRRLEKQAQIARKMSPGIAHKDGVQCWRKMTITSPESLTLLKRNGPFSQSAPTGLNGMGCPDHSSDP</sequence>
<comment type="subcellular location">
    <subcellularLocation>
        <location evidence="1">Cytoplasm</location>
    </subcellularLocation>
</comment>
<name>A0A8J6A7N3_GALPY</name>
<keyword evidence="3" id="KW-0344">Guanine-nucleotide releasing factor</keyword>
<keyword evidence="2" id="KW-0963">Cytoplasm</keyword>
<evidence type="ECO:0000256" key="2">
    <source>
        <dbReference type="ARBA" id="ARBA00022490"/>
    </source>
</evidence>
<dbReference type="Proteomes" id="UP000700334">
    <property type="component" value="Unassembled WGS sequence"/>
</dbReference>
<feature type="region of interest" description="Disordered" evidence="4">
    <location>
        <begin position="109"/>
        <end position="133"/>
    </location>
</feature>
<evidence type="ECO:0000313" key="6">
    <source>
        <dbReference type="Proteomes" id="UP000700334"/>
    </source>
</evidence>